<gene>
    <name evidence="3" type="ORF">C8E97_5192</name>
</gene>
<name>A0A495W780_9PSEU</name>
<dbReference type="Proteomes" id="UP000282084">
    <property type="component" value="Unassembled WGS sequence"/>
</dbReference>
<evidence type="ECO:0000259" key="2">
    <source>
        <dbReference type="PROSITE" id="PS51340"/>
    </source>
</evidence>
<dbReference type="SUPFAM" id="SSF50800">
    <property type="entry name" value="PK beta-barrel domain-like"/>
    <property type="match status" value="1"/>
</dbReference>
<dbReference type="EMBL" id="RBXO01000001">
    <property type="protein sequence ID" value="RKT56493.1"/>
    <property type="molecule type" value="Genomic_DNA"/>
</dbReference>
<proteinExistence type="predicted"/>
<dbReference type="RefSeq" id="WP_121008046.1">
    <property type="nucleotide sequence ID" value="NZ_RBXO01000001.1"/>
</dbReference>
<dbReference type="PROSITE" id="PS51340">
    <property type="entry name" value="MOSC"/>
    <property type="match status" value="1"/>
</dbReference>
<reference evidence="3 4" key="1">
    <citation type="submission" date="2018-10" db="EMBL/GenBank/DDBJ databases">
        <title>Sequencing the genomes of 1000 actinobacteria strains.</title>
        <authorList>
            <person name="Klenk H.-P."/>
        </authorList>
    </citation>
    <scope>NUCLEOTIDE SEQUENCE [LARGE SCALE GENOMIC DNA]</scope>
    <source>
        <strain evidence="3 4">DSM 43800</strain>
    </source>
</reference>
<feature type="compositionally biased region" description="Basic and acidic residues" evidence="1">
    <location>
        <begin position="11"/>
        <end position="30"/>
    </location>
</feature>
<evidence type="ECO:0000313" key="4">
    <source>
        <dbReference type="Proteomes" id="UP000282084"/>
    </source>
</evidence>
<dbReference type="GO" id="GO:0030151">
    <property type="term" value="F:molybdenum ion binding"/>
    <property type="evidence" value="ECO:0007669"/>
    <property type="project" value="InterPro"/>
</dbReference>
<dbReference type="Pfam" id="PF03473">
    <property type="entry name" value="MOSC"/>
    <property type="match status" value="1"/>
</dbReference>
<feature type="compositionally biased region" description="Polar residues" evidence="1">
    <location>
        <begin position="1"/>
        <end position="10"/>
    </location>
</feature>
<dbReference type="GO" id="GO:0030170">
    <property type="term" value="F:pyridoxal phosphate binding"/>
    <property type="evidence" value="ECO:0007669"/>
    <property type="project" value="InterPro"/>
</dbReference>
<comment type="caution">
    <text evidence="3">The sequence shown here is derived from an EMBL/GenBank/DDBJ whole genome shotgun (WGS) entry which is preliminary data.</text>
</comment>
<protein>
    <submittedName>
        <fullName evidence="3">MOSC domain-containing protein YiiM</fullName>
    </submittedName>
</protein>
<dbReference type="AlphaFoldDB" id="A0A495W780"/>
<dbReference type="OrthoDB" id="9786134at2"/>
<feature type="region of interest" description="Disordered" evidence="1">
    <location>
        <begin position="1"/>
        <end position="31"/>
    </location>
</feature>
<dbReference type="InterPro" id="IPR011037">
    <property type="entry name" value="Pyrv_Knase-like_insert_dom_sf"/>
</dbReference>
<dbReference type="InterPro" id="IPR052353">
    <property type="entry name" value="Benzoxazolinone_Detox_Enz"/>
</dbReference>
<sequence length="217" mass="23557">MPHVLSVNTGERTESDHAPLGHTGIDKRPVDTPVHVSAPAEVGSGLAGDHISNHRHHGGPDQAVYAYAREDLDDWAAELGRDLPPGSFGENLTTVGVDLTNARIGERWRMGTALLQVTHPRVPCQTFAGKMGEPGWVKRFTRKALTGAYFRVLEPGVIAAGDPAVLVERPDHDVTIRLAFRALMLEPELLPSLLAAGEHLTDVVRDRVERRVASDPV</sequence>
<organism evidence="3 4">
    <name type="scientific">Saccharothrix australiensis</name>
    <dbReference type="NCBI Taxonomy" id="2072"/>
    <lineage>
        <taxon>Bacteria</taxon>
        <taxon>Bacillati</taxon>
        <taxon>Actinomycetota</taxon>
        <taxon>Actinomycetes</taxon>
        <taxon>Pseudonocardiales</taxon>
        <taxon>Pseudonocardiaceae</taxon>
        <taxon>Saccharothrix</taxon>
    </lineage>
</organism>
<keyword evidence="4" id="KW-1185">Reference proteome</keyword>
<dbReference type="Gene3D" id="2.40.33.20">
    <property type="entry name" value="PK beta-barrel domain-like"/>
    <property type="match status" value="1"/>
</dbReference>
<feature type="domain" description="MOSC" evidence="2">
    <location>
        <begin position="28"/>
        <end position="167"/>
    </location>
</feature>
<dbReference type="GO" id="GO:0003824">
    <property type="term" value="F:catalytic activity"/>
    <property type="evidence" value="ECO:0007669"/>
    <property type="project" value="InterPro"/>
</dbReference>
<evidence type="ECO:0000313" key="3">
    <source>
        <dbReference type="EMBL" id="RKT56493.1"/>
    </source>
</evidence>
<dbReference type="PANTHER" id="PTHR30212">
    <property type="entry name" value="PROTEIN YIIM"/>
    <property type="match status" value="1"/>
</dbReference>
<accession>A0A495W780</accession>
<evidence type="ECO:0000256" key="1">
    <source>
        <dbReference type="SAM" id="MobiDB-lite"/>
    </source>
</evidence>
<dbReference type="InterPro" id="IPR005302">
    <property type="entry name" value="MoCF_Sase_C"/>
</dbReference>
<dbReference type="PANTHER" id="PTHR30212:SF2">
    <property type="entry name" value="PROTEIN YIIM"/>
    <property type="match status" value="1"/>
</dbReference>